<dbReference type="Proteomes" id="UP000240488">
    <property type="component" value="Segment"/>
</dbReference>
<accession>A0A2K9V658</accession>
<proteinExistence type="predicted"/>
<keyword evidence="1" id="KW-1133">Transmembrane helix</keyword>
<name>A0A2K9V658_9CAUD</name>
<protein>
    <submittedName>
        <fullName evidence="2">Uncharacterized protein</fullName>
    </submittedName>
</protein>
<dbReference type="EMBL" id="MG751100">
    <property type="protein sequence ID" value="AUV57615.1"/>
    <property type="molecule type" value="Genomic_DNA"/>
</dbReference>
<sequence>MRTFFVMGYVFLMALMICSGTFMWYGLVPTTKVIGSIAFTAAFIMFERICKIVGVYK</sequence>
<keyword evidence="1" id="KW-0472">Membrane</keyword>
<organism evidence="2 3">
    <name type="scientific">Klebsiella phage KP1</name>
    <dbReference type="NCBI Taxonomy" id="2070202"/>
    <lineage>
        <taxon>Viruses</taxon>
        <taxon>Duplodnaviria</taxon>
        <taxon>Heunggongvirae</taxon>
        <taxon>Uroviricota</taxon>
        <taxon>Caudoviricetes</taxon>
        <taxon>Pantevenvirales</taxon>
        <taxon>Straboviridae</taxon>
        <taxon>Tevenvirinae</taxon>
        <taxon>Jiaodavirus</taxon>
        <taxon>Jiaodavirus jd18</taxon>
    </lineage>
</organism>
<keyword evidence="1" id="KW-0812">Transmembrane</keyword>
<evidence type="ECO:0000313" key="3">
    <source>
        <dbReference type="Proteomes" id="UP000240488"/>
    </source>
</evidence>
<reference evidence="2 3" key="1">
    <citation type="submission" date="2018-01" db="EMBL/GenBank/DDBJ databases">
        <title>Draft genome sequence of Klebsiella pneumoniae phage KP1.</title>
        <authorList>
            <person name="Kim D."/>
        </authorList>
    </citation>
    <scope>NUCLEOTIDE SEQUENCE [LARGE SCALE GENOMIC DNA]</scope>
</reference>
<evidence type="ECO:0000313" key="2">
    <source>
        <dbReference type="EMBL" id="AUV57615.1"/>
    </source>
</evidence>
<feature type="transmembrane region" description="Helical" evidence="1">
    <location>
        <begin position="33"/>
        <end position="50"/>
    </location>
</feature>
<feature type="transmembrane region" description="Helical" evidence="1">
    <location>
        <begin position="7"/>
        <end position="27"/>
    </location>
</feature>
<evidence type="ECO:0000256" key="1">
    <source>
        <dbReference type="SAM" id="Phobius"/>
    </source>
</evidence>